<sequence length="344" mass="39675">MTLKLNKRKAQILDEAITHWEQEKLVSMEQSEHLRQSYQVANFDWKLLAVYSFWIAIACFILSVILLVADNYLMSLLAKLINTPASVLTIFTAFLSAALYYLGVRRRTKFPEKSISNEAIFFFGVLLTAVSVGFLSKTAFAEHWRESLFIAIPAIIYCGLGIKLRSVLIWLFFLLSAGLYLLSETSYLSDSHYLFLGMNIPLQFTCFGAIIILISLFFPKIKIVKTLTEATRFAGLFYFFTFLWLLTIFGNYDSFHEWSQIKQVELWAWSLLALACCTIAIVIGIKTNDVMTRAFGITFMLVVLYTEYFTYFWGEIHKALFFAILALSFWFIGTRAEKLWQPNQ</sequence>
<comment type="caution">
    <text evidence="2">The sequence shown here is derived from an EMBL/GenBank/DDBJ whole genome shotgun (WGS) entry which is preliminary data.</text>
</comment>
<feature type="transmembrane region" description="Helical" evidence="1">
    <location>
        <begin position="115"/>
        <end position="135"/>
    </location>
</feature>
<feature type="transmembrane region" description="Helical" evidence="1">
    <location>
        <begin position="147"/>
        <end position="162"/>
    </location>
</feature>
<keyword evidence="1" id="KW-0472">Membrane</keyword>
<dbReference type="EMBL" id="MSCJ01000003">
    <property type="protein sequence ID" value="PQJ61986.1"/>
    <property type="molecule type" value="Genomic_DNA"/>
</dbReference>
<evidence type="ECO:0000313" key="3">
    <source>
        <dbReference type="Proteomes" id="UP000238730"/>
    </source>
</evidence>
<dbReference type="Proteomes" id="UP000238730">
    <property type="component" value="Unassembled WGS sequence"/>
</dbReference>
<name>A0A2S7VIG4_PHOAN</name>
<evidence type="ECO:0008006" key="4">
    <source>
        <dbReference type="Google" id="ProtNLM"/>
    </source>
</evidence>
<feature type="transmembrane region" description="Helical" evidence="1">
    <location>
        <begin position="230"/>
        <end position="250"/>
    </location>
</feature>
<evidence type="ECO:0000256" key="1">
    <source>
        <dbReference type="SAM" id="Phobius"/>
    </source>
</evidence>
<feature type="transmembrane region" description="Helical" evidence="1">
    <location>
        <begin position="294"/>
        <end position="313"/>
    </location>
</feature>
<evidence type="ECO:0000313" key="2">
    <source>
        <dbReference type="EMBL" id="PQJ61986.1"/>
    </source>
</evidence>
<dbReference type="AlphaFoldDB" id="A0A2S7VIG4"/>
<feature type="transmembrane region" description="Helical" evidence="1">
    <location>
        <begin position="200"/>
        <end position="218"/>
    </location>
</feature>
<accession>A0A2S7VIG4</accession>
<dbReference type="OrthoDB" id="1120077at2"/>
<feature type="transmembrane region" description="Helical" evidence="1">
    <location>
        <begin position="169"/>
        <end position="188"/>
    </location>
</feature>
<feature type="transmembrane region" description="Helical" evidence="1">
    <location>
        <begin position="48"/>
        <end position="69"/>
    </location>
</feature>
<protein>
    <recommendedName>
        <fullName evidence="4">DUF2157 domain-containing protein</fullName>
    </recommendedName>
</protein>
<feature type="transmembrane region" description="Helical" evidence="1">
    <location>
        <begin position="81"/>
        <end position="103"/>
    </location>
</feature>
<reference evidence="2 3" key="1">
    <citation type="submission" date="2016-12" db="EMBL/GenBank/DDBJ databases">
        <title>Diversity of luminous bacteria.</title>
        <authorList>
            <person name="Yoshizawa S."/>
            <person name="Kogure K."/>
        </authorList>
    </citation>
    <scope>NUCLEOTIDE SEQUENCE [LARGE SCALE GENOMIC DNA]</scope>
    <source>
        <strain evidence="2 3">LC1-200</strain>
    </source>
</reference>
<proteinExistence type="predicted"/>
<keyword evidence="1" id="KW-1133">Transmembrane helix</keyword>
<feature type="transmembrane region" description="Helical" evidence="1">
    <location>
        <begin position="266"/>
        <end position="285"/>
    </location>
</feature>
<dbReference type="RefSeq" id="WP_105061825.1">
    <property type="nucleotide sequence ID" value="NZ_MSCJ01000003.1"/>
</dbReference>
<feature type="transmembrane region" description="Helical" evidence="1">
    <location>
        <begin position="319"/>
        <end position="336"/>
    </location>
</feature>
<organism evidence="2 3">
    <name type="scientific">Photobacterium angustum</name>
    <dbReference type="NCBI Taxonomy" id="661"/>
    <lineage>
        <taxon>Bacteria</taxon>
        <taxon>Pseudomonadati</taxon>
        <taxon>Pseudomonadota</taxon>
        <taxon>Gammaproteobacteria</taxon>
        <taxon>Vibrionales</taxon>
        <taxon>Vibrionaceae</taxon>
        <taxon>Photobacterium</taxon>
    </lineage>
</organism>
<keyword evidence="1" id="KW-0812">Transmembrane</keyword>
<gene>
    <name evidence="2" type="ORF">BTO08_17145</name>
</gene>